<proteinExistence type="predicted"/>
<evidence type="ECO:0000313" key="2">
    <source>
        <dbReference type="Proteomes" id="UP000298471"/>
    </source>
</evidence>
<organism evidence="1 2">
    <name type="scientific">Hymenobacter metallicola</name>
    <dbReference type="NCBI Taxonomy" id="2563114"/>
    <lineage>
        <taxon>Bacteria</taxon>
        <taxon>Pseudomonadati</taxon>
        <taxon>Bacteroidota</taxon>
        <taxon>Cytophagia</taxon>
        <taxon>Cytophagales</taxon>
        <taxon>Hymenobacteraceae</taxon>
        <taxon>Hymenobacter</taxon>
    </lineage>
</organism>
<comment type="caution">
    <text evidence="1">The sequence shown here is derived from an EMBL/GenBank/DDBJ whole genome shotgun (WGS) entry which is preliminary data.</text>
</comment>
<sequence length="124" mass="14445">MSNARNDTSFDFFIPCKINDKGLFSENIAAIRSHRAYRVFPGRLEFSLMNVSWPSSADSFYVQDHRNYRWYLCPAELTLEDDGDGSVTTMDTIEPMRVARTIVVNQMHPGYYRITRARKIILQE</sequence>
<protein>
    <submittedName>
        <fullName evidence="1">Uncharacterized protein</fullName>
    </submittedName>
</protein>
<dbReference type="RefSeq" id="WP_135391380.1">
    <property type="nucleotide sequence ID" value="NZ_SRMB01000001.1"/>
</dbReference>
<evidence type="ECO:0000313" key="1">
    <source>
        <dbReference type="EMBL" id="TGE28007.1"/>
    </source>
</evidence>
<dbReference type="EMBL" id="SRMB01000001">
    <property type="protein sequence ID" value="TGE28007.1"/>
    <property type="molecule type" value="Genomic_DNA"/>
</dbReference>
<gene>
    <name evidence="1" type="ORF">E5K02_00650</name>
</gene>
<dbReference type="OrthoDB" id="884845at2"/>
<reference evidence="1 2" key="1">
    <citation type="submission" date="2019-04" db="EMBL/GenBank/DDBJ databases">
        <authorList>
            <person name="Feng G."/>
            <person name="Zhang J."/>
            <person name="Zhu H."/>
        </authorList>
    </citation>
    <scope>NUCLEOTIDE SEQUENCE [LARGE SCALE GENOMIC DNA]</scope>
    <source>
        <strain evidence="1 2">9PBR-1</strain>
    </source>
</reference>
<keyword evidence="2" id="KW-1185">Reference proteome</keyword>
<dbReference type="Proteomes" id="UP000298471">
    <property type="component" value="Unassembled WGS sequence"/>
</dbReference>
<accession>A0A4Z0QD77</accession>
<dbReference type="AlphaFoldDB" id="A0A4Z0QD77"/>
<name>A0A4Z0QD77_9BACT</name>